<dbReference type="InterPro" id="IPR041685">
    <property type="entry name" value="AAA_GajA/Old/RecF-like"/>
</dbReference>
<reference evidence="2 3" key="1">
    <citation type="submission" date="2018-06" db="EMBL/GenBank/DDBJ databases">
        <title>Genomic Encyclopedia of Type Strains, Phase III (KMG-III): the genomes of soil and plant-associated and newly described type strains.</title>
        <authorList>
            <person name="Whitman W."/>
        </authorList>
    </citation>
    <scope>NUCLEOTIDE SEQUENCE [LARGE SCALE GENOMIC DNA]</scope>
    <source>
        <strain evidence="2 3">CGMCC 1.8979</strain>
    </source>
</reference>
<feature type="domain" description="Endonuclease GajA/Old nuclease/RecF-like AAA" evidence="1">
    <location>
        <begin position="7"/>
        <end position="121"/>
    </location>
</feature>
<name>A0A327YKZ9_9BACL</name>
<sequence length="290" mass="33885">MEQSWALKVERFGKIKSGEIEIAPFILFVGDNNSGKSYIMSLLWGVLSEARKLFPKEPPSVQTYQEIDRFLGRSIGNKCFIGNEEAQLFVRWFNDILRNKKSEFIKTIFRRKIPIGSLSIERYHRTKPLEVIFEKRESLDGTRFSSGKGYIRIPYTDRSKEQATERYRMAQYITWNLLMDELTSPLYPPGKQGGIQTRAIGEALYLPASRTGFMLSYKALMQEMMERLISGEREEHAIEFTLPVYRFLQALLRLDENRKSKYEDIGRFIEENIMHGTMKQEKGTLPSFCR</sequence>
<dbReference type="Pfam" id="PF13175">
    <property type="entry name" value="AAA_15"/>
    <property type="match status" value="1"/>
</dbReference>
<dbReference type="RefSeq" id="WP_111644713.1">
    <property type="nucleotide sequence ID" value="NZ_QLMH01000004.1"/>
</dbReference>
<gene>
    <name evidence="2" type="ORF">B0I26_10456</name>
</gene>
<dbReference type="EMBL" id="QLMH01000004">
    <property type="protein sequence ID" value="RAK20405.1"/>
    <property type="molecule type" value="Genomic_DNA"/>
</dbReference>
<evidence type="ECO:0000313" key="3">
    <source>
        <dbReference type="Proteomes" id="UP000248555"/>
    </source>
</evidence>
<dbReference type="OrthoDB" id="308933at2"/>
<dbReference type="Proteomes" id="UP000248555">
    <property type="component" value="Unassembled WGS sequence"/>
</dbReference>
<evidence type="ECO:0000313" key="2">
    <source>
        <dbReference type="EMBL" id="RAK20405.1"/>
    </source>
</evidence>
<evidence type="ECO:0000259" key="1">
    <source>
        <dbReference type="Pfam" id="PF13175"/>
    </source>
</evidence>
<keyword evidence="3" id="KW-1185">Reference proteome</keyword>
<protein>
    <submittedName>
        <fullName evidence="2">AAA ATPase-like protein</fullName>
    </submittedName>
</protein>
<accession>A0A327YKZ9</accession>
<dbReference type="AlphaFoldDB" id="A0A327YKZ9"/>
<organism evidence="2 3">
    <name type="scientific">Paranoxybacillus vitaminiphilus</name>
    <dbReference type="NCBI Taxonomy" id="581036"/>
    <lineage>
        <taxon>Bacteria</taxon>
        <taxon>Bacillati</taxon>
        <taxon>Bacillota</taxon>
        <taxon>Bacilli</taxon>
        <taxon>Bacillales</taxon>
        <taxon>Anoxybacillaceae</taxon>
        <taxon>Paranoxybacillus</taxon>
    </lineage>
</organism>
<comment type="caution">
    <text evidence="2">The sequence shown here is derived from an EMBL/GenBank/DDBJ whole genome shotgun (WGS) entry which is preliminary data.</text>
</comment>
<proteinExistence type="predicted"/>